<accession>A0A9J6FDU6</accession>
<evidence type="ECO:0000313" key="2">
    <source>
        <dbReference type="Proteomes" id="UP000821853"/>
    </source>
</evidence>
<proteinExistence type="predicted"/>
<dbReference type="VEuPathDB" id="VectorBase:HLOH_055866"/>
<reference evidence="1 2" key="1">
    <citation type="journal article" date="2020" name="Cell">
        <title>Large-Scale Comparative Analyses of Tick Genomes Elucidate Their Genetic Diversity and Vector Capacities.</title>
        <authorList>
            <consortium name="Tick Genome and Microbiome Consortium (TIGMIC)"/>
            <person name="Jia N."/>
            <person name="Wang J."/>
            <person name="Shi W."/>
            <person name="Du L."/>
            <person name="Sun Y."/>
            <person name="Zhan W."/>
            <person name="Jiang J.F."/>
            <person name="Wang Q."/>
            <person name="Zhang B."/>
            <person name="Ji P."/>
            <person name="Bell-Sakyi L."/>
            <person name="Cui X.M."/>
            <person name="Yuan T.T."/>
            <person name="Jiang B.G."/>
            <person name="Yang W.F."/>
            <person name="Lam T.T."/>
            <person name="Chang Q.C."/>
            <person name="Ding S.J."/>
            <person name="Wang X.J."/>
            <person name="Zhu J.G."/>
            <person name="Ruan X.D."/>
            <person name="Zhao L."/>
            <person name="Wei J.T."/>
            <person name="Ye R.Z."/>
            <person name="Que T.C."/>
            <person name="Du C.H."/>
            <person name="Zhou Y.H."/>
            <person name="Cheng J.X."/>
            <person name="Dai P.F."/>
            <person name="Guo W.B."/>
            <person name="Han X.H."/>
            <person name="Huang E.J."/>
            <person name="Li L.F."/>
            <person name="Wei W."/>
            <person name="Gao Y.C."/>
            <person name="Liu J.Z."/>
            <person name="Shao H.Z."/>
            <person name="Wang X."/>
            <person name="Wang C.C."/>
            <person name="Yang T.C."/>
            <person name="Huo Q.B."/>
            <person name="Li W."/>
            <person name="Chen H.Y."/>
            <person name="Chen S.E."/>
            <person name="Zhou L.G."/>
            <person name="Ni X.B."/>
            <person name="Tian J.H."/>
            <person name="Sheng Y."/>
            <person name="Liu T."/>
            <person name="Pan Y.S."/>
            <person name="Xia L.Y."/>
            <person name="Li J."/>
            <person name="Zhao F."/>
            <person name="Cao W.C."/>
        </authorList>
    </citation>
    <scope>NUCLEOTIDE SEQUENCE [LARGE SCALE GENOMIC DNA]</scope>
    <source>
        <strain evidence="1">HaeL-2018</strain>
    </source>
</reference>
<dbReference type="InterPro" id="IPR036296">
    <property type="entry name" value="SKP1-like_dim_sf"/>
</dbReference>
<dbReference type="GO" id="GO:0006511">
    <property type="term" value="P:ubiquitin-dependent protein catabolic process"/>
    <property type="evidence" value="ECO:0007669"/>
    <property type="project" value="InterPro"/>
</dbReference>
<dbReference type="AlphaFoldDB" id="A0A9J6FDU6"/>
<dbReference type="OrthoDB" id="2342932at2759"/>
<protein>
    <submittedName>
        <fullName evidence="1">Uncharacterized protein</fullName>
    </submittedName>
</protein>
<comment type="caution">
    <text evidence="1">The sequence shown here is derived from an EMBL/GenBank/DDBJ whole genome shotgun (WGS) entry which is preliminary data.</text>
</comment>
<dbReference type="Gene3D" id="3.30.710.10">
    <property type="entry name" value="Potassium Channel Kv1.1, Chain A"/>
    <property type="match status" value="1"/>
</dbReference>
<dbReference type="SUPFAM" id="SSF81382">
    <property type="entry name" value="Skp1 dimerisation domain-like"/>
    <property type="match status" value="1"/>
</dbReference>
<dbReference type="InterPro" id="IPR011333">
    <property type="entry name" value="SKP1/BTB/POZ_sf"/>
</dbReference>
<keyword evidence="2" id="KW-1185">Reference proteome</keyword>
<name>A0A9J6FDU6_HAELO</name>
<gene>
    <name evidence="1" type="ORF">HPB48_019023</name>
</gene>
<dbReference type="Proteomes" id="UP000821853">
    <property type="component" value="Chromosome 1"/>
</dbReference>
<sequence length="116" mass="12928">MDAECAVQPIGDISTWNKAFLKVDTTALFELLLAADNLHLVSLSDAFPMQDGRQHHAGRNPPYIQHREGFSRYSGKSAVNEGSRRRLRMLMERFPSATVLSSCSTIKVGTLFFLKG</sequence>
<dbReference type="EMBL" id="JABSTR010000001">
    <property type="protein sequence ID" value="KAH9360521.1"/>
    <property type="molecule type" value="Genomic_DNA"/>
</dbReference>
<organism evidence="1 2">
    <name type="scientific">Haemaphysalis longicornis</name>
    <name type="common">Bush tick</name>
    <dbReference type="NCBI Taxonomy" id="44386"/>
    <lineage>
        <taxon>Eukaryota</taxon>
        <taxon>Metazoa</taxon>
        <taxon>Ecdysozoa</taxon>
        <taxon>Arthropoda</taxon>
        <taxon>Chelicerata</taxon>
        <taxon>Arachnida</taxon>
        <taxon>Acari</taxon>
        <taxon>Parasitiformes</taxon>
        <taxon>Ixodida</taxon>
        <taxon>Ixodoidea</taxon>
        <taxon>Ixodidae</taxon>
        <taxon>Haemaphysalinae</taxon>
        <taxon>Haemaphysalis</taxon>
    </lineage>
</organism>
<evidence type="ECO:0000313" key="1">
    <source>
        <dbReference type="EMBL" id="KAH9360521.1"/>
    </source>
</evidence>